<feature type="non-terminal residue" evidence="1">
    <location>
        <position position="1"/>
    </location>
</feature>
<dbReference type="AlphaFoldDB" id="A0AAV5USP9"/>
<dbReference type="Proteomes" id="UP001432322">
    <property type="component" value="Unassembled WGS sequence"/>
</dbReference>
<feature type="non-terminal residue" evidence="1">
    <location>
        <position position="90"/>
    </location>
</feature>
<keyword evidence="2" id="KW-1185">Reference proteome</keyword>
<gene>
    <name evidence="1" type="ORF">PFISCL1PPCAC_768</name>
</gene>
<evidence type="ECO:0000313" key="1">
    <source>
        <dbReference type="EMBL" id="GMT09471.1"/>
    </source>
</evidence>
<evidence type="ECO:0000313" key="2">
    <source>
        <dbReference type="Proteomes" id="UP001432322"/>
    </source>
</evidence>
<comment type="caution">
    <text evidence="1">The sequence shown here is derived from an EMBL/GenBank/DDBJ whole genome shotgun (WGS) entry which is preliminary data.</text>
</comment>
<reference evidence="1" key="1">
    <citation type="submission" date="2023-10" db="EMBL/GenBank/DDBJ databases">
        <title>Genome assembly of Pristionchus species.</title>
        <authorList>
            <person name="Yoshida K."/>
            <person name="Sommer R.J."/>
        </authorList>
    </citation>
    <scope>NUCLEOTIDE SEQUENCE</scope>
    <source>
        <strain evidence="1">RS5133</strain>
    </source>
</reference>
<dbReference type="EMBL" id="BTSY01000001">
    <property type="protein sequence ID" value="GMT09471.1"/>
    <property type="molecule type" value="Genomic_DNA"/>
</dbReference>
<name>A0AAV5USP9_9BILA</name>
<protein>
    <submittedName>
        <fullName evidence="1">Uncharacterized protein</fullName>
    </submittedName>
</protein>
<organism evidence="1 2">
    <name type="scientific">Pristionchus fissidentatus</name>
    <dbReference type="NCBI Taxonomy" id="1538716"/>
    <lineage>
        <taxon>Eukaryota</taxon>
        <taxon>Metazoa</taxon>
        <taxon>Ecdysozoa</taxon>
        <taxon>Nematoda</taxon>
        <taxon>Chromadorea</taxon>
        <taxon>Rhabditida</taxon>
        <taxon>Rhabditina</taxon>
        <taxon>Diplogasteromorpha</taxon>
        <taxon>Diplogasteroidea</taxon>
        <taxon>Neodiplogasteridae</taxon>
        <taxon>Pristionchus</taxon>
    </lineage>
</organism>
<sequence length="90" mass="10648">YLLFLLSLVSFSQAGSPLYIEELEDIVRGYDHHLLDTMDDDKWTTRSELKLQLDEILARQSPATQDLYARIVKDKERRREAKNNYWVSES</sequence>
<accession>A0AAV5USP9</accession>
<proteinExistence type="predicted"/>